<feature type="modified residue" description="4-aspartylphosphate" evidence="6">
    <location>
        <position position="53"/>
    </location>
</feature>
<evidence type="ECO:0000313" key="11">
    <source>
        <dbReference type="EMBL" id="QTX12195.1"/>
    </source>
</evidence>
<dbReference type="EMBL" id="CP072748">
    <property type="protein sequence ID" value="QTX12195.1"/>
    <property type="molecule type" value="Genomic_DNA"/>
</dbReference>
<dbReference type="RefSeq" id="WP_207250012.1">
    <property type="nucleotide sequence ID" value="NZ_JAFMPM010000006.1"/>
</dbReference>
<dbReference type="PANTHER" id="PTHR48111:SF59">
    <property type="entry name" value="TRANSCRIPTIONAL REGULATORY PROTEIN BAER"/>
    <property type="match status" value="1"/>
</dbReference>
<dbReference type="SMART" id="SM00448">
    <property type="entry name" value="REC"/>
    <property type="match status" value="1"/>
</dbReference>
<dbReference type="PROSITE" id="PS51755">
    <property type="entry name" value="OMPR_PHOB"/>
    <property type="match status" value="1"/>
</dbReference>
<sequence length="232" mass="26169">MNKHILIADDDPHIRDVISFALEKAGMQVTQTEDGRQALDTFRHHPTDLLVLDINMPELDGLEVCREIRKFSDVPILFLSSRDDEIDRILGLEIGGDDYVTKPFSPRELVARINVILKRTQQQSKPAVEPPLGTLRYGKLSIQPEQHAAQWDGTALNLTATEFAMLQLFARQPTRVFSRDSIMGNAYDGNVYVSDRTIDSHIRHIRQKFADSGCENVIETVHGVGYKLASCQ</sequence>
<dbReference type="GO" id="GO:0000156">
    <property type="term" value="F:phosphorelay response regulator activity"/>
    <property type="evidence" value="ECO:0007669"/>
    <property type="project" value="TreeGrafter"/>
</dbReference>
<evidence type="ECO:0000256" key="4">
    <source>
        <dbReference type="ARBA" id="ARBA00023125"/>
    </source>
</evidence>
<dbReference type="PROSITE" id="PS50110">
    <property type="entry name" value="RESPONSE_REGULATORY"/>
    <property type="match status" value="1"/>
</dbReference>
<name>A0A8B0SM45_9GAMM</name>
<dbReference type="SUPFAM" id="SSF52172">
    <property type="entry name" value="CheY-like"/>
    <property type="match status" value="1"/>
</dbReference>
<dbReference type="SMART" id="SM00862">
    <property type="entry name" value="Trans_reg_C"/>
    <property type="match status" value="1"/>
</dbReference>
<keyword evidence="5" id="KW-0804">Transcription</keyword>
<feature type="domain" description="OmpR/PhoB-type" evidence="9">
    <location>
        <begin position="132"/>
        <end position="230"/>
    </location>
</feature>
<keyword evidence="1 6" id="KW-0597">Phosphoprotein</keyword>
<dbReference type="CDD" id="cd00383">
    <property type="entry name" value="trans_reg_C"/>
    <property type="match status" value="1"/>
</dbReference>
<evidence type="ECO:0000256" key="5">
    <source>
        <dbReference type="ARBA" id="ARBA00023163"/>
    </source>
</evidence>
<evidence type="ECO:0000256" key="7">
    <source>
        <dbReference type="PROSITE-ProRule" id="PRU01091"/>
    </source>
</evidence>
<dbReference type="AlphaFoldDB" id="A0A8B0SM45"/>
<keyword evidence="12" id="KW-1185">Reference proteome</keyword>
<protein>
    <submittedName>
        <fullName evidence="11">Response regulator transcription factor</fullName>
    </submittedName>
</protein>
<evidence type="ECO:0000256" key="1">
    <source>
        <dbReference type="ARBA" id="ARBA00022553"/>
    </source>
</evidence>
<evidence type="ECO:0000256" key="6">
    <source>
        <dbReference type="PROSITE-ProRule" id="PRU00169"/>
    </source>
</evidence>
<accession>A0A8B0SM45</accession>
<dbReference type="InterPro" id="IPR001789">
    <property type="entry name" value="Sig_transdc_resp-reg_receiver"/>
</dbReference>
<evidence type="ECO:0000313" key="10">
    <source>
        <dbReference type="EMBL" id="MBO0612319.1"/>
    </source>
</evidence>
<dbReference type="InterPro" id="IPR036388">
    <property type="entry name" value="WH-like_DNA-bd_sf"/>
</dbReference>
<dbReference type="Proteomes" id="UP000664466">
    <property type="component" value="Unassembled WGS sequence"/>
</dbReference>
<dbReference type="Gene3D" id="3.40.50.2300">
    <property type="match status" value="1"/>
</dbReference>
<dbReference type="GO" id="GO:0005829">
    <property type="term" value="C:cytosol"/>
    <property type="evidence" value="ECO:0007669"/>
    <property type="project" value="TreeGrafter"/>
</dbReference>
<dbReference type="GO" id="GO:0000976">
    <property type="term" value="F:transcription cis-regulatory region binding"/>
    <property type="evidence" value="ECO:0007669"/>
    <property type="project" value="TreeGrafter"/>
</dbReference>
<dbReference type="GO" id="GO:0006355">
    <property type="term" value="P:regulation of DNA-templated transcription"/>
    <property type="evidence" value="ECO:0007669"/>
    <property type="project" value="InterPro"/>
</dbReference>
<dbReference type="InterPro" id="IPR001867">
    <property type="entry name" value="OmpR/PhoB-type_DNA-bd"/>
</dbReference>
<dbReference type="Gene3D" id="1.10.10.10">
    <property type="entry name" value="Winged helix-like DNA-binding domain superfamily/Winged helix DNA-binding domain"/>
    <property type="match status" value="1"/>
</dbReference>
<dbReference type="GO" id="GO:0032993">
    <property type="term" value="C:protein-DNA complex"/>
    <property type="evidence" value="ECO:0007669"/>
    <property type="project" value="TreeGrafter"/>
</dbReference>
<dbReference type="InterPro" id="IPR039420">
    <property type="entry name" value="WalR-like"/>
</dbReference>
<keyword evidence="4 7" id="KW-0238">DNA-binding</keyword>
<dbReference type="FunFam" id="3.40.50.2300:FF:000001">
    <property type="entry name" value="DNA-binding response regulator PhoB"/>
    <property type="match status" value="1"/>
</dbReference>
<reference evidence="10 12" key="1">
    <citation type="submission" date="2021-03" db="EMBL/GenBank/DDBJ databases">
        <title>Draft genome and methylome analysis of Thiotrix fructosivoruns ATCC 49748.</title>
        <authorList>
            <person name="Fomenkov A."/>
            <person name="Grabovich M.Y."/>
            <person name="Roberts R.J."/>
        </authorList>
    </citation>
    <scope>NUCLEOTIDE SEQUENCE [LARGE SCALE GENOMIC DNA]</scope>
    <source>
        <strain evidence="10 12">ATCC 49748</strain>
    </source>
</reference>
<evidence type="ECO:0000259" key="9">
    <source>
        <dbReference type="PROSITE" id="PS51755"/>
    </source>
</evidence>
<feature type="domain" description="Response regulatory" evidence="8">
    <location>
        <begin position="4"/>
        <end position="117"/>
    </location>
</feature>
<evidence type="ECO:0000313" key="12">
    <source>
        <dbReference type="Proteomes" id="UP000664466"/>
    </source>
</evidence>
<dbReference type="Gene3D" id="6.10.250.690">
    <property type="match status" value="1"/>
</dbReference>
<dbReference type="InterPro" id="IPR011006">
    <property type="entry name" value="CheY-like_superfamily"/>
</dbReference>
<reference evidence="11" key="2">
    <citation type="submission" date="2021-04" db="EMBL/GenBank/DDBJ databases">
        <title>Complete Genome and methylome analysis of Thiothrix fructosivorans ATCC 49748.</title>
        <authorList>
            <person name="Fomenkov A."/>
            <person name="Sun L."/>
            <person name="Vincze T."/>
            <person name="Grabovich M.Y."/>
            <person name="Roberts R.J."/>
        </authorList>
    </citation>
    <scope>NUCLEOTIDE SEQUENCE</scope>
    <source>
        <strain evidence="11">ATCC 49748</strain>
    </source>
</reference>
<evidence type="ECO:0000259" key="8">
    <source>
        <dbReference type="PROSITE" id="PS50110"/>
    </source>
</evidence>
<evidence type="ECO:0000256" key="2">
    <source>
        <dbReference type="ARBA" id="ARBA00023012"/>
    </source>
</evidence>
<keyword evidence="2" id="KW-0902">Two-component regulatory system</keyword>
<evidence type="ECO:0000256" key="3">
    <source>
        <dbReference type="ARBA" id="ARBA00023015"/>
    </source>
</evidence>
<feature type="DNA-binding region" description="OmpR/PhoB-type" evidence="7">
    <location>
        <begin position="132"/>
        <end position="230"/>
    </location>
</feature>
<dbReference type="CDD" id="cd17574">
    <property type="entry name" value="REC_OmpR"/>
    <property type="match status" value="1"/>
</dbReference>
<dbReference type="PANTHER" id="PTHR48111">
    <property type="entry name" value="REGULATOR OF RPOS"/>
    <property type="match status" value="1"/>
</dbReference>
<organism evidence="11">
    <name type="scientific">Thiothrix fructosivorans</name>
    <dbReference type="NCBI Taxonomy" id="111770"/>
    <lineage>
        <taxon>Bacteria</taxon>
        <taxon>Pseudomonadati</taxon>
        <taxon>Pseudomonadota</taxon>
        <taxon>Gammaproteobacteria</taxon>
        <taxon>Thiotrichales</taxon>
        <taxon>Thiotrichaceae</taxon>
        <taxon>Thiothrix</taxon>
    </lineage>
</organism>
<gene>
    <name evidence="11" type="ORF">J1836_007680</name>
    <name evidence="10" type="ORF">J1836_05145</name>
</gene>
<dbReference type="Pfam" id="PF00486">
    <property type="entry name" value="Trans_reg_C"/>
    <property type="match status" value="1"/>
</dbReference>
<dbReference type="Pfam" id="PF00072">
    <property type="entry name" value="Response_reg"/>
    <property type="match status" value="1"/>
</dbReference>
<proteinExistence type="predicted"/>
<dbReference type="EMBL" id="JAFMPM010000006">
    <property type="protein sequence ID" value="MBO0612319.1"/>
    <property type="molecule type" value="Genomic_DNA"/>
</dbReference>
<keyword evidence="3" id="KW-0805">Transcription regulation</keyword>